<dbReference type="EMBL" id="HBUF01212192">
    <property type="protein sequence ID" value="CAG6665904.1"/>
    <property type="molecule type" value="Transcribed_RNA"/>
</dbReference>
<name>A0A8D8S9V1_9HEMI</name>
<proteinExistence type="predicted"/>
<organism evidence="2">
    <name type="scientific">Cacopsylla melanoneura</name>
    <dbReference type="NCBI Taxonomy" id="428564"/>
    <lineage>
        <taxon>Eukaryota</taxon>
        <taxon>Metazoa</taxon>
        <taxon>Ecdysozoa</taxon>
        <taxon>Arthropoda</taxon>
        <taxon>Hexapoda</taxon>
        <taxon>Insecta</taxon>
        <taxon>Pterygota</taxon>
        <taxon>Neoptera</taxon>
        <taxon>Paraneoptera</taxon>
        <taxon>Hemiptera</taxon>
        <taxon>Sternorrhyncha</taxon>
        <taxon>Psylloidea</taxon>
        <taxon>Psyllidae</taxon>
        <taxon>Psyllinae</taxon>
        <taxon>Cacopsylla</taxon>
    </lineage>
</organism>
<feature type="transmembrane region" description="Helical" evidence="1">
    <location>
        <begin position="45"/>
        <end position="68"/>
    </location>
</feature>
<sequence length="108" mass="12826">MCFFFGRNYWTCSGWHWGGKKRSRLRFARQGMIIFYFSHNPRESFYYYVCMNSWYLMSMQCVIVVGCFRSTSKIWDNIGLQIILQFSDVTGANIKHKGRRTGCTRDSS</sequence>
<protein>
    <submittedName>
        <fullName evidence="2">Uncharacterized protein</fullName>
    </submittedName>
</protein>
<dbReference type="AlphaFoldDB" id="A0A8D8S9V1"/>
<accession>A0A8D8S9V1</accession>
<reference evidence="2" key="1">
    <citation type="submission" date="2021-05" db="EMBL/GenBank/DDBJ databases">
        <authorList>
            <person name="Alioto T."/>
            <person name="Alioto T."/>
            <person name="Gomez Garrido J."/>
        </authorList>
    </citation>
    <scope>NUCLEOTIDE SEQUENCE</scope>
</reference>
<keyword evidence="1" id="KW-0812">Transmembrane</keyword>
<keyword evidence="1" id="KW-0472">Membrane</keyword>
<keyword evidence="1" id="KW-1133">Transmembrane helix</keyword>
<evidence type="ECO:0000256" key="1">
    <source>
        <dbReference type="SAM" id="Phobius"/>
    </source>
</evidence>
<evidence type="ECO:0000313" key="2">
    <source>
        <dbReference type="EMBL" id="CAG6665904.1"/>
    </source>
</evidence>